<evidence type="ECO:0000313" key="6">
    <source>
        <dbReference type="EMBL" id="QIN81700.1"/>
    </source>
</evidence>
<dbReference type="Pfam" id="PF01326">
    <property type="entry name" value="PPDK_N"/>
    <property type="match status" value="1"/>
</dbReference>
<dbReference type="InterPro" id="IPR008279">
    <property type="entry name" value="PEP-util_enz_mobile_dom"/>
</dbReference>
<dbReference type="GO" id="GO:0005524">
    <property type="term" value="F:ATP binding"/>
    <property type="evidence" value="ECO:0007669"/>
    <property type="project" value="UniProtKB-KW"/>
</dbReference>
<feature type="domain" description="PEP-utilising enzyme mobile" evidence="4">
    <location>
        <begin position="816"/>
        <end position="886"/>
    </location>
</feature>
<evidence type="ECO:0000256" key="3">
    <source>
        <dbReference type="SAM" id="MobiDB-lite"/>
    </source>
</evidence>
<dbReference type="SUPFAM" id="SSF56059">
    <property type="entry name" value="Glutathione synthetase ATP-binding domain-like"/>
    <property type="match status" value="1"/>
</dbReference>
<sequence>MERAREVPVVPLTLDFVDVDRTMLPAVGGKAANLGEMIRAGLPVPGGFCVTTAAYDLVAAGAGLDGTLAALAETTPEDAARLAELAEVARFALLEAPVPDELVREISANYEGLGDDAPVAVRSSATAEDLPQASFAGQQDTYLNVIGPEAVLDAVRRCWASLWTERAVSYRATNGIDPRAVRLAVVVQRMVAAEVSGILFTANPITGRRRQAVIDASVGLGEAIVSGAVNPDHFVVDTATGRILERRPGDKRIAVVAEEGGGTRRIEGFGGGEEASLTDEQVRALARLGARVEEHYGAPQDTEWAIDAGGTTWLLQARPITTLFPLPACAPDDELRVYFSASVAQGVYQPLTPMGRQAFRLLGSSISTLLGYGPPDPFAGPAPYAEAAGRLFVDVTPALRSTFGRGLLDLATRNMEARTAPILRHLADDPRLSPTTTSPWPAIRAVLPTLLRVGVPQRLILALLHPAKARNRALELAADFRAADDVSPTTVARLDEAGRILLSGPPRLLPDVPPAFGAGLVASALAGRLLGGLATGDERRVALRALPHNPTTEMDLALWDLAQRVRADPDAAGATRDTPSPELARNYQDGALPGTLQEGLARFLGVYGHRAVAEIDLGLPRWSENPTHVLGVISNYLRLEDPARAPDIQFRRAALEAEAMVEELSRRAYRRGRLRGRLVAFFLNRARALLGMREMPKFCIILLFARVRSLLLPVGRELAEAGRLEDADDVFFLTLPEARAAAAGEDLRELVRERRADHDRETRRRHIPRVLLSDGTEPDAGVPGKTTGDLNGTPASGGVAVGAARVVLDPAGAGLEPGEILVAPSTDPGWTPLFLTAGGLVMEMGGPMSHGAIVAREYGIPAVVGVPDATGRIITGQEVTVDGSLGTITLGKPAEVQS</sequence>
<feature type="region of interest" description="Disordered" evidence="3">
    <location>
        <begin position="771"/>
        <end position="794"/>
    </location>
</feature>
<keyword evidence="1" id="KW-0547">Nucleotide-binding</keyword>
<evidence type="ECO:0000256" key="1">
    <source>
        <dbReference type="ARBA" id="ARBA00022741"/>
    </source>
</evidence>
<dbReference type="FunFam" id="3.30.1490.20:FF:000010">
    <property type="entry name" value="Phosphoenolpyruvate synthase"/>
    <property type="match status" value="1"/>
</dbReference>
<evidence type="ECO:0000259" key="5">
    <source>
        <dbReference type="Pfam" id="PF01326"/>
    </source>
</evidence>
<keyword evidence="2" id="KW-0067">ATP-binding</keyword>
<dbReference type="RefSeq" id="WP_166173340.1">
    <property type="nucleotide sequence ID" value="NZ_CP045119.1"/>
</dbReference>
<dbReference type="InterPro" id="IPR002192">
    <property type="entry name" value="PPDK_AMP/ATP-bd"/>
</dbReference>
<dbReference type="Proteomes" id="UP000501452">
    <property type="component" value="Chromosome"/>
</dbReference>
<dbReference type="InterPro" id="IPR013815">
    <property type="entry name" value="ATP_grasp_subdomain_1"/>
</dbReference>
<dbReference type="KEGG" id="rub:GBA63_02915"/>
<feature type="domain" description="Pyruvate phosphate dikinase AMP/ATP-binding" evidence="5">
    <location>
        <begin position="25"/>
        <end position="322"/>
    </location>
</feature>
<dbReference type="Gene3D" id="3.50.30.10">
    <property type="entry name" value="Phosphohistidine domain"/>
    <property type="match status" value="1"/>
</dbReference>
<organism evidence="6 7">
    <name type="scientific">Rubrobacter tropicus</name>
    <dbReference type="NCBI Taxonomy" id="2653851"/>
    <lineage>
        <taxon>Bacteria</taxon>
        <taxon>Bacillati</taxon>
        <taxon>Actinomycetota</taxon>
        <taxon>Rubrobacteria</taxon>
        <taxon>Rubrobacterales</taxon>
        <taxon>Rubrobacteraceae</taxon>
        <taxon>Rubrobacter</taxon>
    </lineage>
</organism>
<dbReference type="InterPro" id="IPR051549">
    <property type="entry name" value="PEP_Utilizing_Enz"/>
</dbReference>
<dbReference type="PANTHER" id="PTHR43615">
    <property type="entry name" value="PHOSPHOENOLPYRUVATE SYNTHASE-RELATED"/>
    <property type="match status" value="1"/>
</dbReference>
<dbReference type="InterPro" id="IPR036637">
    <property type="entry name" value="Phosphohistidine_dom_sf"/>
</dbReference>
<dbReference type="AlphaFoldDB" id="A0A6G8Q5G7"/>
<dbReference type="GO" id="GO:0016301">
    <property type="term" value="F:kinase activity"/>
    <property type="evidence" value="ECO:0007669"/>
    <property type="project" value="InterPro"/>
</dbReference>
<accession>A0A6G8Q5G7</accession>
<gene>
    <name evidence="6" type="ORF">GBA63_02915</name>
</gene>
<protein>
    <submittedName>
        <fullName evidence="6">Phosphoenolpyruvate synthase</fullName>
    </submittedName>
</protein>
<dbReference type="PANTHER" id="PTHR43615:SF1">
    <property type="entry name" value="PPDK_N DOMAIN-CONTAINING PROTEIN"/>
    <property type="match status" value="1"/>
</dbReference>
<name>A0A6G8Q5G7_9ACTN</name>
<dbReference type="Gene3D" id="3.30.470.20">
    <property type="entry name" value="ATP-grasp fold, B domain"/>
    <property type="match status" value="1"/>
</dbReference>
<evidence type="ECO:0000313" key="7">
    <source>
        <dbReference type="Proteomes" id="UP000501452"/>
    </source>
</evidence>
<evidence type="ECO:0000259" key="4">
    <source>
        <dbReference type="Pfam" id="PF00391"/>
    </source>
</evidence>
<dbReference type="Pfam" id="PF00391">
    <property type="entry name" value="PEP-utilizers"/>
    <property type="match status" value="1"/>
</dbReference>
<keyword evidence="6" id="KW-0670">Pyruvate</keyword>
<dbReference type="EMBL" id="CP045119">
    <property type="protein sequence ID" value="QIN81700.1"/>
    <property type="molecule type" value="Genomic_DNA"/>
</dbReference>
<evidence type="ECO:0000256" key="2">
    <source>
        <dbReference type="ARBA" id="ARBA00022840"/>
    </source>
</evidence>
<reference evidence="6 7" key="1">
    <citation type="submission" date="2019-10" db="EMBL/GenBank/DDBJ databases">
        <title>Rubrobacter sp nov SCSIO 52090 isolated from a deep-sea sediment in the South China Sea.</title>
        <authorList>
            <person name="Chen R.W."/>
        </authorList>
    </citation>
    <scope>NUCLEOTIDE SEQUENCE [LARGE SCALE GENOMIC DNA]</scope>
    <source>
        <strain evidence="6 7">SCSIO 52909</strain>
    </source>
</reference>
<dbReference type="SUPFAM" id="SSF52009">
    <property type="entry name" value="Phosphohistidine domain"/>
    <property type="match status" value="1"/>
</dbReference>
<proteinExistence type="predicted"/>
<keyword evidence="7" id="KW-1185">Reference proteome</keyword>
<dbReference type="Gene3D" id="3.30.1490.20">
    <property type="entry name" value="ATP-grasp fold, A domain"/>
    <property type="match status" value="1"/>
</dbReference>